<dbReference type="Gene3D" id="1.10.287.2250">
    <property type="match status" value="1"/>
</dbReference>
<reference evidence="4" key="2">
    <citation type="submission" date="2017-02" db="EMBL/GenBank/DDBJ databases">
        <title>Sunflower complete genome.</title>
        <authorList>
            <person name="Langlade N."/>
            <person name="Munos S."/>
        </authorList>
    </citation>
    <scope>NUCLEOTIDE SEQUENCE [LARGE SCALE GENOMIC DNA]</scope>
    <source>
        <tissue evidence="4">Leaves</tissue>
    </source>
</reference>
<dbReference type="InParanoid" id="A0A251V7S4"/>
<dbReference type="EC" id="3.4.22.16" evidence="3"/>
<dbReference type="STRING" id="4232.A0A251V7S4"/>
<dbReference type="AlphaFoldDB" id="A0A251V7S4"/>
<proteinExistence type="predicted"/>
<sequence>MGQVSVIVALIVGCVVDISASGIGSIFADENPIRQVVSDGLRELETVVLQVIGQTPHALTFARFAHRYGRKYQSSEEMKHRYSIFAESLETIRSHNKKGLSYTLGVNEYANMTWEEFNKNKLGAA</sequence>
<dbReference type="SMART" id="SM00848">
    <property type="entry name" value="Inhibitor_I29"/>
    <property type="match status" value="1"/>
</dbReference>
<feature type="signal peptide" evidence="1">
    <location>
        <begin position="1"/>
        <end position="20"/>
    </location>
</feature>
<accession>A0A251V7S4</accession>
<dbReference type="Pfam" id="PF08246">
    <property type="entry name" value="Inhibitor_I29"/>
    <property type="match status" value="1"/>
</dbReference>
<evidence type="ECO:0000256" key="1">
    <source>
        <dbReference type="SAM" id="SignalP"/>
    </source>
</evidence>
<name>A0A251V7S4_HELAN</name>
<evidence type="ECO:0000313" key="5">
    <source>
        <dbReference type="Proteomes" id="UP000215914"/>
    </source>
</evidence>
<reference evidence="3 5" key="1">
    <citation type="journal article" date="2017" name="Nature">
        <title>The sunflower genome provides insights into oil metabolism, flowering and Asterid evolution.</title>
        <authorList>
            <person name="Badouin H."/>
            <person name="Gouzy J."/>
            <person name="Grassa C.J."/>
            <person name="Murat F."/>
            <person name="Staton S.E."/>
            <person name="Cottret L."/>
            <person name="Lelandais-Briere C."/>
            <person name="Owens G.L."/>
            <person name="Carrere S."/>
            <person name="Mayjonade B."/>
            <person name="Legrand L."/>
            <person name="Gill N."/>
            <person name="Kane N.C."/>
            <person name="Bowers J.E."/>
            <person name="Hubner S."/>
            <person name="Bellec A."/>
            <person name="Berard A."/>
            <person name="Berges H."/>
            <person name="Blanchet N."/>
            <person name="Boniface M.C."/>
            <person name="Brunel D."/>
            <person name="Catrice O."/>
            <person name="Chaidir N."/>
            <person name="Claudel C."/>
            <person name="Donnadieu C."/>
            <person name="Faraut T."/>
            <person name="Fievet G."/>
            <person name="Helmstetter N."/>
            <person name="King M."/>
            <person name="Knapp S.J."/>
            <person name="Lai Z."/>
            <person name="Le Paslier M.C."/>
            <person name="Lippi Y."/>
            <person name="Lorenzon L."/>
            <person name="Mandel J.R."/>
            <person name="Marage G."/>
            <person name="Marchand G."/>
            <person name="Marquand E."/>
            <person name="Bret-Mestries E."/>
            <person name="Morien E."/>
            <person name="Nambeesan S."/>
            <person name="Nguyen T."/>
            <person name="Pegot-Espagnet P."/>
            <person name="Pouilly N."/>
            <person name="Raftis F."/>
            <person name="Sallet E."/>
            <person name="Schiex T."/>
            <person name="Thomas J."/>
            <person name="Vandecasteele C."/>
            <person name="Vares D."/>
            <person name="Vear F."/>
            <person name="Vautrin S."/>
            <person name="Crespi M."/>
            <person name="Mangin B."/>
            <person name="Burke J.M."/>
            <person name="Salse J."/>
            <person name="Munos S."/>
            <person name="Vincourt P."/>
            <person name="Rieseberg L.H."/>
            <person name="Langlade N.B."/>
        </authorList>
    </citation>
    <scope>NUCLEOTIDE SEQUENCE [LARGE SCALE GENOMIC DNA]</scope>
    <source>
        <strain evidence="5">cv. SF193</strain>
        <tissue evidence="3">Leaves</tissue>
    </source>
</reference>
<dbReference type="Gramene" id="mRNA:HanXRQr2_Chr11g0476831">
    <property type="protein sequence ID" value="mRNA:HanXRQr2_Chr11g0476831"/>
    <property type="gene ID" value="HanXRQr2_Chr11g0476831"/>
</dbReference>
<feature type="domain" description="Cathepsin propeptide inhibitor" evidence="2">
    <location>
        <begin position="61"/>
        <end position="117"/>
    </location>
</feature>
<dbReference type="Proteomes" id="UP000215914">
    <property type="component" value="Chromosome 3"/>
</dbReference>
<keyword evidence="1" id="KW-0732">Signal</keyword>
<protein>
    <submittedName>
        <fullName evidence="3">Cathepsin H</fullName>
        <ecNumber evidence="3">3.4.22.16</ecNumber>
    </submittedName>
    <submittedName>
        <fullName evidence="4">Putative peptidase C1A</fullName>
    </submittedName>
</protein>
<dbReference type="InterPro" id="IPR038765">
    <property type="entry name" value="Papain-like_cys_pep_sf"/>
</dbReference>
<evidence type="ECO:0000313" key="4">
    <source>
        <dbReference type="EMBL" id="OTG30992.1"/>
    </source>
</evidence>
<dbReference type="GO" id="GO:0004197">
    <property type="term" value="F:cysteine-type endopeptidase activity"/>
    <property type="evidence" value="ECO:0007669"/>
    <property type="project" value="UniProtKB-EC"/>
</dbReference>
<dbReference type="SUPFAM" id="SSF54001">
    <property type="entry name" value="Cysteine proteinases"/>
    <property type="match status" value="1"/>
</dbReference>
<dbReference type="EMBL" id="CM007892">
    <property type="protein sequence ID" value="OTG30992.1"/>
    <property type="molecule type" value="Genomic_DNA"/>
</dbReference>
<keyword evidence="3" id="KW-0378">Hydrolase</keyword>
<gene>
    <name evidence="4" type="ORF">HannXRQ_Chr03g0070541</name>
    <name evidence="3" type="ORF">HanXRQr2_Chr11g0476831</name>
</gene>
<feature type="chain" id="PRO_5012625999" evidence="1">
    <location>
        <begin position="21"/>
        <end position="125"/>
    </location>
</feature>
<evidence type="ECO:0000259" key="2">
    <source>
        <dbReference type="SMART" id="SM00848"/>
    </source>
</evidence>
<organism evidence="4 5">
    <name type="scientific">Helianthus annuus</name>
    <name type="common">Common sunflower</name>
    <dbReference type="NCBI Taxonomy" id="4232"/>
    <lineage>
        <taxon>Eukaryota</taxon>
        <taxon>Viridiplantae</taxon>
        <taxon>Streptophyta</taxon>
        <taxon>Embryophyta</taxon>
        <taxon>Tracheophyta</taxon>
        <taxon>Spermatophyta</taxon>
        <taxon>Magnoliopsida</taxon>
        <taxon>eudicotyledons</taxon>
        <taxon>Gunneridae</taxon>
        <taxon>Pentapetalae</taxon>
        <taxon>asterids</taxon>
        <taxon>campanulids</taxon>
        <taxon>Asterales</taxon>
        <taxon>Asteraceae</taxon>
        <taxon>Asteroideae</taxon>
        <taxon>Heliantheae alliance</taxon>
        <taxon>Heliantheae</taxon>
        <taxon>Helianthus</taxon>
    </lineage>
</organism>
<dbReference type="EMBL" id="MNCJ02000326">
    <property type="protein sequence ID" value="KAF5780866.1"/>
    <property type="molecule type" value="Genomic_DNA"/>
</dbReference>
<keyword evidence="5" id="KW-1185">Reference proteome</keyword>
<dbReference type="InterPro" id="IPR013201">
    <property type="entry name" value="Prot_inhib_I29"/>
</dbReference>
<evidence type="ECO:0000313" key="3">
    <source>
        <dbReference type="EMBL" id="KAF5780866.1"/>
    </source>
</evidence>
<reference evidence="3" key="3">
    <citation type="submission" date="2020-06" db="EMBL/GenBank/DDBJ databases">
        <title>Helianthus annuus Genome sequencing and assembly Release 2.</title>
        <authorList>
            <person name="Gouzy J."/>
            <person name="Langlade N."/>
            <person name="Munos S."/>
        </authorList>
    </citation>
    <scope>NUCLEOTIDE SEQUENCE</scope>
    <source>
        <tissue evidence="3">Leaves</tissue>
    </source>
</reference>